<gene>
    <name evidence="1" type="ORF">QYF61_013863</name>
</gene>
<feature type="non-terminal residue" evidence="1">
    <location>
        <position position="176"/>
    </location>
</feature>
<organism evidence="1 2">
    <name type="scientific">Mycteria americana</name>
    <name type="common">Wood stork</name>
    <dbReference type="NCBI Taxonomy" id="33587"/>
    <lineage>
        <taxon>Eukaryota</taxon>
        <taxon>Metazoa</taxon>
        <taxon>Chordata</taxon>
        <taxon>Craniata</taxon>
        <taxon>Vertebrata</taxon>
        <taxon>Euteleostomi</taxon>
        <taxon>Archelosauria</taxon>
        <taxon>Archosauria</taxon>
        <taxon>Dinosauria</taxon>
        <taxon>Saurischia</taxon>
        <taxon>Theropoda</taxon>
        <taxon>Coelurosauria</taxon>
        <taxon>Aves</taxon>
        <taxon>Neognathae</taxon>
        <taxon>Neoaves</taxon>
        <taxon>Aequornithes</taxon>
        <taxon>Ciconiiformes</taxon>
        <taxon>Ciconiidae</taxon>
        <taxon>Mycteria</taxon>
    </lineage>
</organism>
<evidence type="ECO:0000313" key="1">
    <source>
        <dbReference type="EMBL" id="KAK4806608.1"/>
    </source>
</evidence>
<name>A0AAN7MAW7_MYCAM</name>
<accession>A0AAN7MAW7</accession>
<protein>
    <submittedName>
        <fullName evidence="1">Uncharacterized protein</fullName>
    </submittedName>
</protein>
<keyword evidence="2" id="KW-1185">Reference proteome</keyword>
<reference evidence="1 2" key="1">
    <citation type="journal article" date="2023" name="J. Hered.">
        <title>Chromosome-level genome of the wood stork (Mycteria americana) provides insight into avian chromosome evolution.</title>
        <authorList>
            <person name="Flamio R. Jr."/>
            <person name="Ramstad K.M."/>
        </authorList>
    </citation>
    <scope>NUCLEOTIDE SEQUENCE [LARGE SCALE GENOMIC DNA]</scope>
    <source>
        <strain evidence="1">JAX WOST 10</strain>
    </source>
</reference>
<dbReference type="AlphaFoldDB" id="A0AAN7MAW7"/>
<evidence type="ECO:0000313" key="2">
    <source>
        <dbReference type="Proteomes" id="UP001333110"/>
    </source>
</evidence>
<proteinExistence type="predicted"/>
<sequence length="176" mass="19364">MGRHEEEGARLFSVISSNRTRGNRNELKHEISSEPVTNREVVESPSLEIFKSHLESVLDNLLQWNTHVQKKLGGDTAKIADPNSPKGYSIPIAPHDVINVLQMFWSFSAVWIGPWQMVVLFPPLGQSIPSALNRVQVKANCGLHSAAKRIEKNALAVSIANALAYDAGALCANFCH</sequence>
<dbReference type="Proteomes" id="UP001333110">
    <property type="component" value="Unassembled WGS sequence"/>
</dbReference>
<dbReference type="EMBL" id="JAUNZN010000037">
    <property type="protein sequence ID" value="KAK4806608.1"/>
    <property type="molecule type" value="Genomic_DNA"/>
</dbReference>
<comment type="caution">
    <text evidence="1">The sequence shown here is derived from an EMBL/GenBank/DDBJ whole genome shotgun (WGS) entry which is preliminary data.</text>
</comment>